<evidence type="ECO:0000259" key="3">
    <source>
        <dbReference type="Pfam" id="PF25917"/>
    </source>
</evidence>
<accession>A0ABU5DXE8</accession>
<comment type="subcellular location">
    <subcellularLocation>
        <location evidence="1">Cell envelope</location>
    </subcellularLocation>
</comment>
<evidence type="ECO:0000313" key="5">
    <source>
        <dbReference type="EMBL" id="MDY0871994.1"/>
    </source>
</evidence>
<feature type="domain" description="Multidrug resistance protein MdtA-like barrel-sandwich hybrid" evidence="3">
    <location>
        <begin position="59"/>
        <end position="246"/>
    </location>
</feature>
<evidence type="ECO:0000256" key="1">
    <source>
        <dbReference type="ARBA" id="ARBA00004196"/>
    </source>
</evidence>
<keyword evidence="2" id="KW-1133">Transmembrane helix</keyword>
<gene>
    <name evidence="5" type="ORF">SMD31_08670</name>
</gene>
<feature type="transmembrane region" description="Helical" evidence="2">
    <location>
        <begin position="23"/>
        <end position="42"/>
    </location>
</feature>
<evidence type="ECO:0000256" key="2">
    <source>
        <dbReference type="SAM" id="Phobius"/>
    </source>
</evidence>
<keyword evidence="2" id="KW-0472">Membrane</keyword>
<keyword evidence="6" id="KW-1185">Reference proteome</keyword>
<dbReference type="Proteomes" id="UP001271769">
    <property type="component" value="Unassembled WGS sequence"/>
</dbReference>
<keyword evidence="2" id="KW-0812">Transmembrane</keyword>
<dbReference type="Pfam" id="PF25963">
    <property type="entry name" value="Beta-barrel_AAEA"/>
    <property type="match status" value="1"/>
</dbReference>
<proteinExistence type="predicted"/>
<dbReference type="RefSeq" id="WP_320500414.1">
    <property type="nucleotide sequence ID" value="NZ_JAXCLX010000001.1"/>
</dbReference>
<evidence type="ECO:0000259" key="4">
    <source>
        <dbReference type="Pfam" id="PF25963"/>
    </source>
</evidence>
<feature type="domain" description="p-hydroxybenzoic acid efflux pump subunit AaeA-like beta-barrel" evidence="4">
    <location>
        <begin position="254"/>
        <end position="347"/>
    </location>
</feature>
<sequence length="369" mass="40593">MSEANDRNVMAPKPALWRRYRRTLLLGVVPALVVVGAGYVYVTGGRFVDTDNAYVKAHKVQVSTDISGRVMEVLVHENDVVKAGTPLLRLDTEPLNIALAQAEADRETVRNDLTALKASYRQREEDLQAASSTLGMAQREYQRRQKLVAGKVISESEFDAARNERDVAQRQVSGIREDMQRILAELGGNPEVKAEDHPRYRAAQARVDSALRDLRLSEVLAPDTGIISQIDNLRPGDYATAGRPVFSLISEEGLWVEANFKETDLTYVRPGQKAEISVDTYPDTEFTAIVDSIGAATGAEFSALPPQNATGNWVKVVQRIPVRLHIEPTDNGTDTPLRAGMSVVVDIDTEHHRVLPGFVKSAAAWVGVE</sequence>
<dbReference type="PANTHER" id="PTHR30386">
    <property type="entry name" value="MEMBRANE FUSION SUBUNIT OF EMRAB-TOLC MULTIDRUG EFFLUX PUMP"/>
    <property type="match status" value="1"/>
</dbReference>
<evidence type="ECO:0000313" key="6">
    <source>
        <dbReference type="Proteomes" id="UP001271769"/>
    </source>
</evidence>
<dbReference type="Pfam" id="PF25917">
    <property type="entry name" value="BSH_RND"/>
    <property type="match status" value="1"/>
</dbReference>
<name>A0ABU5DXE8_9PROT</name>
<dbReference type="Gene3D" id="2.40.30.170">
    <property type="match status" value="1"/>
</dbReference>
<dbReference type="InterPro" id="IPR050739">
    <property type="entry name" value="MFP"/>
</dbReference>
<protein>
    <submittedName>
        <fullName evidence="5">HlyD family secretion protein</fullName>
    </submittedName>
</protein>
<dbReference type="PANTHER" id="PTHR30386:SF19">
    <property type="entry name" value="MULTIDRUG EXPORT PROTEIN EMRA-RELATED"/>
    <property type="match status" value="1"/>
</dbReference>
<reference evidence="5 6" key="1">
    <citation type="journal article" date="2013" name="Antonie Van Leeuwenhoek">
        <title>Dongia rigui sp. nov., isolated from freshwater of a large wetland in Korea.</title>
        <authorList>
            <person name="Baik K.S."/>
            <person name="Hwang Y.M."/>
            <person name="Choi J.S."/>
            <person name="Kwon J."/>
            <person name="Seong C.N."/>
        </authorList>
    </citation>
    <scope>NUCLEOTIDE SEQUENCE [LARGE SCALE GENOMIC DNA]</scope>
    <source>
        <strain evidence="5 6">04SU4-P</strain>
    </source>
</reference>
<dbReference type="Gene3D" id="2.40.50.100">
    <property type="match status" value="1"/>
</dbReference>
<comment type="caution">
    <text evidence="5">The sequence shown here is derived from an EMBL/GenBank/DDBJ whole genome shotgun (WGS) entry which is preliminary data.</text>
</comment>
<organism evidence="5 6">
    <name type="scientific">Dongia rigui</name>
    <dbReference type="NCBI Taxonomy" id="940149"/>
    <lineage>
        <taxon>Bacteria</taxon>
        <taxon>Pseudomonadati</taxon>
        <taxon>Pseudomonadota</taxon>
        <taxon>Alphaproteobacteria</taxon>
        <taxon>Rhodospirillales</taxon>
        <taxon>Dongiaceae</taxon>
        <taxon>Dongia</taxon>
    </lineage>
</organism>
<dbReference type="SUPFAM" id="SSF111369">
    <property type="entry name" value="HlyD-like secretion proteins"/>
    <property type="match status" value="1"/>
</dbReference>
<dbReference type="InterPro" id="IPR058634">
    <property type="entry name" value="AaeA-lik-b-barrel"/>
</dbReference>
<dbReference type="InterPro" id="IPR058625">
    <property type="entry name" value="MdtA-like_BSH"/>
</dbReference>
<dbReference type="EMBL" id="JAXCLX010000001">
    <property type="protein sequence ID" value="MDY0871994.1"/>
    <property type="molecule type" value="Genomic_DNA"/>
</dbReference>